<evidence type="ECO:0000259" key="1">
    <source>
        <dbReference type="Pfam" id="PF23234"/>
    </source>
</evidence>
<comment type="caution">
    <text evidence="3">The sequence shown here is derived from an EMBL/GenBank/DDBJ whole genome shotgun (WGS) entry which is preliminary data.</text>
</comment>
<dbReference type="EMBL" id="QFFN01000003">
    <property type="protein sequence ID" value="PWG60433.1"/>
    <property type="molecule type" value="Genomic_DNA"/>
</dbReference>
<feature type="domain" description="Large helicase-related protein winged-helix" evidence="1">
    <location>
        <begin position="338"/>
        <end position="420"/>
    </location>
</feature>
<keyword evidence="4" id="KW-1185">Reference proteome</keyword>
<sequence>MDDMLETLHAAGRAVPMPIGAHRYWAMPDDRRRLDEDPDDLILRYAHTHGPFAAQAIAGRFGLHLGQTRAELRDLAAEGRLLSGTFLAAAASDGDSGERQYLHPDVFRIIRSRSLARARDSIRPVDGASYQRMVLSLQGAGAVGGERYDGGDGVLRVIEQLEGVALPAALWETAVFPARIRNYRPGMLDELLASSTVAWVGSRPRRDTHGVGDIAWYVADSVIMPDPSASPDMDPILARMRGGGAFPARQLDDGEGGSRFANHMRTLIWQGLITGSTFAPIRSMIGASTGRTPHATGGRTATGARARMRRIANASAYAGFGGLWSGVAAAARMDDEESAPARRLIAVVDMLLDRYGVIAPPLTEAAGVDGGFSALYPVLKAMEENGDLVRGMFVDGLGAAQFARRRDVDALRGCAEKPQETVTALDTLDPANLYGTVLPWPACGQGPTQTAASRPTRRAGTTTVIVDGAAILYAAPRSHHLTVLAPIDDAHERVLRRALGELAYALRRRYQSTVLFSDVNGIPLTSRTTMRVWMRAAGFTPSPQGMKLYP</sequence>
<gene>
    <name evidence="3" type="ORF">DF200_02200</name>
</gene>
<dbReference type="InterPro" id="IPR055367">
    <property type="entry name" value="WH4_Lhr"/>
</dbReference>
<organism evidence="3 4">
    <name type="scientific">Bifidobacterium catulorum</name>
    <dbReference type="NCBI Taxonomy" id="1630173"/>
    <lineage>
        <taxon>Bacteria</taxon>
        <taxon>Bacillati</taxon>
        <taxon>Actinomycetota</taxon>
        <taxon>Actinomycetes</taxon>
        <taxon>Bifidobacteriales</taxon>
        <taxon>Bifidobacteriaceae</taxon>
        <taxon>Bifidobacterium</taxon>
    </lineage>
</organism>
<accession>A0A2U2MU87</accession>
<name>A0A2U2MU87_9BIFI</name>
<feature type="domain" description="Large helicase-related protein winged-helix" evidence="2">
    <location>
        <begin position="125"/>
        <end position="217"/>
    </location>
</feature>
<evidence type="ECO:0000313" key="4">
    <source>
        <dbReference type="Proteomes" id="UP000245753"/>
    </source>
</evidence>
<dbReference type="Pfam" id="PF23235">
    <property type="entry name" value="WHD_3rd_Lhr"/>
    <property type="match status" value="1"/>
</dbReference>
<reference evidence="3 4" key="1">
    <citation type="journal article" date="2018" name="Int. J. Syst. Evol. Microbiol.">
        <title>Bifidobacterium catulorum sp. nov., a novel taxon from the faeces of the baby common marmoset (Callithrix jacchus).</title>
        <authorList>
            <person name="Modesto M."/>
            <person name="Michelini S."/>
            <person name="Oki K."/>
            <person name="Biavati B."/>
            <person name="Watanabe K."/>
            <person name="Mattarelli P."/>
        </authorList>
    </citation>
    <scope>NUCLEOTIDE SEQUENCE [LARGE SCALE GENOMIC DNA]</scope>
    <source>
        <strain evidence="3 4">MRM 8.19</strain>
    </source>
</reference>
<dbReference type="Proteomes" id="UP000245753">
    <property type="component" value="Unassembled WGS sequence"/>
</dbReference>
<evidence type="ECO:0000259" key="2">
    <source>
        <dbReference type="Pfam" id="PF23235"/>
    </source>
</evidence>
<dbReference type="Pfam" id="PF23234">
    <property type="entry name" value="WHD_4th_Lhr"/>
    <property type="match status" value="1"/>
</dbReference>
<protein>
    <submittedName>
        <fullName evidence="3">Uncharacterized protein</fullName>
    </submittedName>
</protein>
<proteinExistence type="predicted"/>
<evidence type="ECO:0000313" key="3">
    <source>
        <dbReference type="EMBL" id="PWG60433.1"/>
    </source>
</evidence>
<dbReference type="InterPro" id="IPR055368">
    <property type="entry name" value="WH3_Lhr"/>
</dbReference>
<dbReference type="AlphaFoldDB" id="A0A2U2MU87"/>